<dbReference type="InterPro" id="IPR036942">
    <property type="entry name" value="Beta-barrel_TonB_sf"/>
</dbReference>
<accession>A0ABV7EC27</accession>
<reference evidence="9" key="1">
    <citation type="journal article" date="2019" name="Int. J. Syst. Evol. Microbiol.">
        <title>The Global Catalogue of Microorganisms (GCM) 10K type strain sequencing project: providing services to taxonomists for standard genome sequencing and annotation.</title>
        <authorList>
            <consortium name="The Broad Institute Genomics Platform"/>
            <consortium name="The Broad Institute Genome Sequencing Center for Infectious Disease"/>
            <person name="Wu L."/>
            <person name="Ma J."/>
        </authorList>
    </citation>
    <scope>NUCLEOTIDE SEQUENCE [LARGE SCALE GENOMIC DNA]</scope>
    <source>
        <strain evidence="9">KCTC 52606</strain>
    </source>
</reference>
<keyword evidence="8" id="KW-0675">Receptor</keyword>
<evidence type="ECO:0000256" key="1">
    <source>
        <dbReference type="ARBA" id="ARBA00004442"/>
    </source>
</evidence>
<dbReference type="InterPro" id="IPR037066">
    <property type="entry name" value="Plug_dom_sf"/>
</dbReference>
<dbReference type="Pfam" id="PF00593">
    <property type="entry name" value="TonB_dep_Rec_b-barrel"/>
    <property type="match status" value="1"/>
</dbReference>
<keyword evidence="2 4" id="KW-0472">Membrane</keyword>
<dbReference type="Gene3D" id="2.170.130.10">
    <property type="entry name" value="TonB-dependent receptor, plug domain"/>
    <property type="match status" value="1"/>
</dbReference>
<dbReference type="Gene3D" id="2.40.170.20">
    <property type="entry name" value="TonB-dependent receptor, beta-barrel domain"/>
    <property type="match status" value="1"/>
</dbReference>
<gene>
    <name evidence="8" type="ORF">ACFODK_05270</name>
</gene>
<dbReference type="RefSeq" id="WP_336917560.1">
    <property type="nucleotide sequence ID" value="NZ_JBANRN010000002.1"/>
</dbReference>
<dbReference type="InterPro" id="IPR012910">
    <property type="entry name" value="Plug_dom"/>
</dbReference>
<feature type="domain" description="TonB-dependent receptor-like beta-barrel" evidence="6">
    <location>
        <begin position="516"/>
        <end position="1107"/>
    </location>
</feature>
<evidence type="ECO:0000313" key="8">
    <source>
        <dbReference type="EMBL" id="MFC3100299.1"/>
    </source>
</evidence>
<protein>
    <submittedName>
        <fullName evidence="8">TonB-dependent receptor domain-containing protein</fullName>
    </submittedName>
</protein>
<dbReference type="PANTHER" id="PTHR47234:SF2">
    <property type="entry name" value="TONB-DEPENDENT RECEPTOR"/>
    <property type="match status" value="1"/>
</dbReference>
<proteinExistence type="inferred from homology"/>
<organism evidence="8 9">
    <name type="scientific">Alteraurantiacibacter lauratis</name>
    <dbReference type="NCBI Taxonomy" id="2054627"/>
    <lineage>
        <taxon>Bacteria</taxon>
        <taxon>Pseudomonadati</taxon>
        <taxon>Pseudomonadota</taxon>
        <taxon>Alphaproteobacteria</taxon>
        <taxon>Sphingomonadales</taxon>
        <taxon>Erythrobacteraceae</taxon>
        <taxon>Alteraurantiacibacter</taxon>
    </lineage>
</organism>
<evidence type="ECO:0000313" key="9">
    <source>
        <dbReference type="Proteomes" id="UP001595378"/>
    </source>
</evidence>
<dbReference type="SUPFAM" id="SSF56935">
    <property type="entry name" value="Porins"/>
    <property type="match status" value="1"/>
</dbReference>
<dbReference type="Pfam" id="PF07715">
    <property type="entry name" value="Plug"/>
    <property type="match status" value="1"/>
</dbReference>
<dbReference type="InterPro" id="IPR000531">
    <property type="entry name" value="Beta-barrel_TonB"/>
</dbReference>
<dbReference type="EMBL" id="JBHRSU010000005">
    <property type="protein sequence ID" value="MFC3100299.1"/>
    <property type="molecule type" value="Genomic_DNA"/>
</dbReference>
<sequence length="1150" mass="124966">MKFRTALKGASAPIALSVALLAQPAVAQEAAPAPAEEEEAADAAVTTGDTIFVTGSRIRRDEFSSPAPLTVIDPAISARQGLNSTAAMVQGSPIAAGSDQITAALSSNFLTNGGTGAETISLRGLGAERTLVLLNGRRAGPSGTRGGVSSFDLNVLPQSIVGQVDLLKDGASSIYGSDAVAGVVNLITKRDLDGIEFDFFGSVPFETGGEQWSASATWGKTFDRGHIMVSGSYSRRNELARGDRDYLGCGENYVFTDETYTTRADLIDPRTGRFACEASDSGNTWGHVWTYDYTYLDYEPRAGEPYRGAGFFEGRDTDGFANIGHPNGSNIPGSDGSGVATLFQFSYGNDNLGQYLPGVVREDFGQIGVPAGWYPVAYDRASTAVTNYYHPLMDNDTVIPQTNLYTLYIDAAYELTGGIEFYTELLYNKRDNFVNASGQIYQFGLGEVYDYYYDYDFTPVLDDDGNPVYVTDANGAILYGNFDEDGRFVTSTDPSFGDPTPLVRGNGLQFPGAGTNDYIGGFGFDPYAAGWLGPAVFSPTAFNPHADSSVDVEYWRAVAGFRGDINSNWSYDIYGQYSRSEGEYASQTALKDAIACANFRSGLKGYSNGNCPGGVTPISNRQNVIVDWFSPRFNYGDFTEAEYNFLFDWDVGKTTYTQMYAEGIVSGDLIDLWAGTVGVAFGGTIREDKINDVPGPIRQADNGFSFGGSGVTAGRSVTTEAFGEINIPLLADVPFIQRLDFTGAARVTNVKATRASDGFSDTTNGNWTYKLGLDWEVNDWLRFRGTYGTSYRAPALFEQFLADQVGFTSQRNADPCIQWGLNLAQGNISQRFADNCAADGVPANHTGAGVSTAVVSGGGIGVLEPETSKAWTASAVFTPRFAFLPDTTFSFAVDYFNIEVNGEIAQLGARNVMAQCYASDFFPNDPLCQSFYRFNDFDNGNVPAEFENYNATGGNRNNVAVIFDKFFNINSQQNRGVDVTTRIVHDFSGDTTLTFQAQMTWQTRDRVALFSGLFEDNNGEAGDPVWVGDFVLNLETGPWNFFYGLDVIGKTNDEEDFIDQNGTLCPTYRSLGTVCVNLRTQAQFYHALSVSREINDNFRITAGMSNVTNNRPPRTTQIGGDGTRSLGQGLLYSQYDLLGRRAFVNLNFRY</sequence>
<keyword evidence="9" id="KW-1185">Reference proteome</keyword>
<evidence type="ECO:0000259" key="7">
    <source>
        <dbReference type="Pfam" id="PF07715"/>
    </source>
</evidence>
<evidence type="ECO:0000256" key="5">
    <source>
        <dbReference type="SAM" id="SignalP"/>
    </source>
</evidence>
<comment type="subcellular location">
    <subcellularLocation>
        <location evidence="1 4">Cell outer membrane</location>
    </subcellularLocation>
</comment>
<keyword evidence="3" id="KW-0998">Cell outer membrane</keyword>
<dbReference type="Proteomes" id="UP001595378">
    <property type="component" value="Unassembled WGS sequence"/>
</dbReference>
<feature type="signal peptide" evidence="5">
    <location>
        <begin position="1"/>
        <end position="27"/>
    </location>
</feature>
<keyword evidence="5" id="KW-0732">Signal</keyword>
<dbReference type="PANTHER" id="PTHR47234">
    <property type="match status" value="1"/>
</dbReference>
<name>A0ABV7EC27_9SPHN</name>
<feature type="chain" id="PRO_5046791153" evidence="5">
    <location>
        <begin position="28"/>
        <end position="1150"/>
    </location>
</feature>
<keyword evidence="4" id="KW-0798">TonB box</keyword>
<evidence type="ECO:0000256" key="3">
    <source>
        <dbReference type="ARBA" id="ARBA00023237"/>
    </source>
</evidence>
<evidence type="ECO:0000259" key="6">
    <source>
        <dbReference type="Pfam" id="PF00593"/>
    </source>
</evidence>
<comment type="similarity">
    <text evidence="4">Belongs to the TonB-dependent receptor family.</text>
</comment>
<evidence type="ECO:0000256" key="4">
    <source>
        <dbReference type="RuleBase" id="RU003357"/>
    </source>
</evidence>
<feature type="domain" description="TonB-dependent receptor plug" evidence="7">
    <location>
        <begin position="64"/>
        <end position="183"/>
    </location>
</feature>
<comment type="caution">
    <text evidence="8">The sequence shown here is derived from an EMBL/GenBank/DDBJ whole genome shotgun (WGS) entry which is preliminary data.</text>
</comment>
<evidence type="ECO:0000256" key="2">
    <source>
        <dbReference type="ARBA" id="ARBA00023136"/>
    </source>
</evidence>